<reference evidence="6 7" key="1">
    <citation type="journal article" date="2020" name="J. Phycol.">
        <title>Comparative genome analysis reveals Cyanidiococcus gen. nov., a new extremophilic red algal genus sister to Cyanidioschyzon (Cyanidioschyzonaceae, Rhodophyta).</title>
        <authorList>
            <person name="Liu S.-L."/>
            <person name="Chiang Y.-R."/>
            <person name="Yoon H.S."/>
            <person name="Fu H.-Y."/>
        </authorList>
    </citation>
    <scope>NUCLEOTIDE SEQUENCE [LARGE SCALE GENOMIC DNA]</scope>
    <source>
        <strain evidence="6 7">THAL066</strain>
    </source>
</reference>
<dbReference type="AlphaFoldDB" id="A0A7J7IEK1"/>
<dbReference type="Gene3D" id="1.10.510.10">
    <property type="entry name" value="Transferase(Phosphotransferase) domain 1"/>
    <property type="match status" value="1"/>
</dbReference>
<dbReference type="PROSITE" id="PS50011">
    <property type="entry name" value="PROTEIN_KINASE_DOM"/>
    <property type="match status" value="1"/>
</dbReference>
<dbReference type="GO" id="GO:0004672">
    <property type="term" value="F:protein kinase activity"/>
    <property type="evidence" value="ECO:0007669"/>
    <property type="project" value="InterPro"/>
</dbReference>
<dbReference type="Pfam" id="PF00069">
    <property type="entry name" value="Pkinase"/>
    <property type="match status" value="1"/>
</dbReference>
<dbReference type="EMBL" id="VWRR01000014">
    <property type="protein sequence ID" value="KAF6001536.1"/>
    <property type="molecule type" value="Genomic_DNA"/>
</dbReference>
<sequence length="430" mass="47056">MSGEEVDCVHQERFRLLESVDGTAASSRGGDDELNWTGEGGGAAASATLRASPQPSSSSPNATRLEFADEYELLAPLGEGSYGTVWGAVAKRSGETVAIKRLYRQPFSASHELERWRRWAAPSPQSGPPDCAERERQLVLSIPPHPNLVRCDACLPWVLSDGSEVASPQETNGSRLGAYHGAGLFAFESLLLQRTIYSERLWLRLIQVVGKALFEALAHLHAHGVVHRDVRLDHVLVRCPPDTLWTALEAGSVPGPEHFFLCDFSLTRRCCANAAGDGAESPTLPYAPIRPPEVFFGDTRRLPSGDIWSAGCVLLELLLRQAGEPVFDCGCGAAMSELRSLSAIFELVGSPDDSWLTSTDSSSIYAWIQPPRGRQSLLSKRITQCWDVDQVQGTLDDAIDLIQRLLEFRAERRPTAVEALHHPFLHDSGK</sequence>
<dbReference type="InterPro" id="IPR050117">
    <property type="entry name" value="MAPK"/>
</dbReference>
<dbReference type="SUPFAM" id="SSF56112">
    <property type="entry name" value="Protein kinase-like (PK-like)"/>
    <property type="match status" value="1"/>
</dbReference>
<dbReference type="Proteomes" id="UP000530660">
    <property type="component" value="Unassembled WGS sequence"/>
</dbReference>
<dbReference type="InterPro" id="IPR017441">
    <property type="entry name" value="Protein_kinase_ATP_BS"/>
</dbReference>
<evidence type="ECO:0000256" key="4">
    <source>
        <dbReference type="SAM" id="MobiDB-lite"/>
    </source>
</evidence>
<dbReference type="PANTHER" id="PTHR24055">
    <property type="entry name" value="MITOGEN-ACTIVATED PROTEIN KINASE"/>
    <property type="match status" value="1"/>
</dbReference>
<evidence type="ECO:0000256" key="1">
    <source>
        <dbReference type="ARBA" id="ARBA00022741"/>
    </source>
</evidence>
<feature type="compositionally biased region" description="Low complexity" evidence="4">
    <location>
        <begin position="44"/>
        <end position="60"/>
    </location>
</feature>
<evidence type="ECO:0000313" key="7">
    <source>
        <dbReference type="Proteomes" id="UP000530660"/>
    </source>
</evidence>
<evidence type="ECO:0000313" key="6">
    <source>
        <dbReference type="EMBL" id="KAF6001536.1"/>
    </source>
</evidence>
<dbReference type="OrthoDB" id="5979581at2759"/>
<evidence type="ECO:0000256" key="2">
    <source>
        <dbReference type="ARBA" id="ARBA00022840"/>
    </source>
</evidence>
<keyword evidence="2 3" id="KW-0067">ATP-binding</keyword>
<organism evidence="6 7">
    <name type="scientific">Cyanidiococcus yangmingshanensis</name>
    <dbReference type="NCBI Taxonomy" id="2690220"/>
    <lineage>
        <taxon>Eukaryota</taxon>
        <taxon>Rhodophyta</taxon>
        <taxon>Bangiophyceae</taxon>
        <taxon>Cyanidiales</taxon>
        <taxon>Cyanidiaceae</taxon>
        <taxon>Cyanidiococcus</taxon>
    </lineage>
</organism>
<keyword evidence="1 3" id="KW-0547">Nucleotide-binding</keyword>
<dbReference type="InterPro" id="IPR011009">
    <property type="entry name" value="Kinase-like_dom_sf"/>
</dbReference>
<dbReference type="InterPro" id="IPR000719">
    <property type="entry name" value="Prot_kinase_dom"/>
</dbReference>
<name>A0A7J7IEK1_9RHOD</name>
<accession>A0A7J7IEK1</accession>
<keyword evidence="7" id="KW-1185">Reference proteome</keyword>
<protein>
    <recommendedName>
        <fullName evidence="5">Protein kinase domain-containing protein</fullName>
    </recommendedName>
</protein>
<feature type="region of interest" description="Disordered" evidence="4">
    <location>
        <begin position="21"/>
        <end position="62"/>
    </location>
</feature>
<feature type="domain" description="Protein kinase" evidence="5">
    <location>
        <begin position="71"/>
        <end position="425"/>
    </location>
</feature>
<evidence type="ECO:0000259" key="5">
    <source>
        <dbReference type="PROSITE" id="PS50011"/>
    </source>
</evidence>
<proteinExistence type="predicted"/>
<dbReference type="Gene3D" id="3.30.200.20">
    <property type="entry name" value="Phosphorylase Kinase, domain 1"/>
    <property type="match status" value="1"/>
</dbReference>
<evidence type="ECO:0000256" key="3">
    <source>
        <dbReference type="PROSITE-ProRule" id="PRU10141"/>
    </source>
</evidence>
<comment type="caution">
    <text evidence="6">The sequence shown here is derived from an EMBL/GenBank/DDBJ whole genome shotgun (WGS) entry which is preliminary data.</text>
</comment>
<dbReference type="GO" id="GO:0005524">
    <property type="term" value="F:ATP binding"/>
    <property type="evidence" value="ECO:0007669"/>
    <property type="project" value="UniProtKB-UniRule"/>
</dbReference>
<gene>
    <name evidence="6" type="ORF">F1559_002864</name>
</gene>
<dbReference type="PROSITE" id="PS00107">
    <property type="entry name" value="PROTEIN_KINASE_ATP"/>
    <property type="match status" value="1"/>
</dbReference>
<feature type="binding site" evidence="3">
    <location>
        <position position="100"/>
    </location>
    <ligand>
        <name>ATP</name>
        <dbReference type="ChEBI" id="CHEBI:30616"/>
    </ligand>
</feature>